<evidence type="ECO:0000256" key="2">
    <source>
        <dbReference type="ARBA" id="ARBA00022837"/>
    </source>
</evidence>
<proteinExistence type="predicted"/>
<dbReference type="InterPro" id="IPR008707">
    <property type="entry name" value="B-propeller_PilY1"/>
</dbReference>
<feature type="domain" description="PilY1 beta-propeller" evidence="3">
    <location>
        <begin position="944"/>
        <end position="1088"/>
    </location>
</feature>
<evidence type="ECO:0000313" key="5">
    <source>
        <dbReference type="Proteomes" id="UP000515472"/>
    </source>
</evidence>
<sequence length="1500" mass="160874">MRKGRVPSALPRILFWLCILNLCLLAAAGKLLAAEAFPGLPWCSVPPSAGAGVKPNLLLMLDNSGSLYDLAYTDPSAYCIDDTYSNANSYPGYFEEGTVYSYDFISGSFKASAGTLPAGCDTVDNGYLCVGMAPAVAPAKNRTVNRFLASGRFLNWLTMSKLDLEKKVLTGGKYLAAAGSGMLLAESRGCRGEKYMKITSDAPQVTFAVRGPAATDPDYLDAEHAGGLTRIEVYDKQYNVKECAKAVSDFQAGNKNLLRKGGANCLGESNWWEGKSQDGKDIPSAYKTYNDAMANCFLDPTKVFNPVIAGDCNLRIYNIYHQQPERISLIPGAYDRICGRNIKHPRYLDESGYLGEFWDGHGISGGVGAENEAREFCREAIKKAPATDPLDSASMSGNMEVPAYLLELGLLNLGAVTATLQARVVVPSAPSGVIQEFASAINFGAMIFNDSGAASECKAEEVPFGAIPCRKVKHCLKSGVDSGSTCVSSADCDPGYGCVELPAGSDGGRIAAAVDSNVGDHSSGLIATLDRIRADAWTPLAESFYNAMGYFSGRTDMRLQSGDFRTSPSNYSCQKNNVLILTDGTSSADRHKAVNDFVADAVTRWGNGGGMPDSKTTVSGDPLPLFQGSYNLDDLAWIARNRSLADFSQVPASNKDYISTYVVYTGPPCASRDKTGVCLGDESVAEKMMQLTALNGGGKIANAQDLETLEKALRGMMQDIAGGSGTSPAMLSTGERNGALYLQDEFHPLKSFDGGKTSAAWIGEMQALWYYIDPLLGSMTGEGSTVREDTPEQKTLKLKENLVVNFVFDSSRNESHAYLLKDSNGDGIGDSNPAHEDRFITDQPAEVSPDDLRSLWRAGRSLWLRSSSHRTIYTQLSGELVDFTSTGLDTSSNRAGINDLLQASGEQEANNIINYVRGANIPGYRSRSVVVPGVNQDHASVWKLGDIISSSPQMQSAVPLGSYHLPVPRGYGDTTYGEFIGTESYKDRGMVYVGANDGMLHAFRLGTLAPNVTGDTVARLEGDSLGREEWAFVPKNALPYLKYLGHPNYRHLYYVDGGLTLADVRIGSGAGIDSWRTVLIGGMGLGGASCASGKDCVTLPSATASDKVGYSSYFALDVTDPEAPKLLWEFSDPRLGFATAGSAILRSGDKWFAVLGSGPTGPIDTASQQFLGHSSQPLRFFVLDLATGTPLRTIDTGIAEAFAGSLSGGGIDADKWHPFSPTTNPGNYQDDALYVGYTKRLGTKELWSDGGVGRIATKESSNPADWVWNPLMDGIGPVTSGIARLQDRSKQNLWLFFGGGRYFFKEDDLKAPENRRLALYGVKEPCYPKVEGTSKQDRFDATCLTQPGEKTKVLASALVDQSDGTLEKKVKPEDPGWRIALDGGSGELGDERLLTTATASTSGAVFFSTFKPSYNPCQFGASSLWRVTYNTGLEVPNGLVKGRALVRVATGALQPMDLGGGFTQKDNRRTGGVDGKPGGIKLVTNSGLRPLKKIIHIQER</sequence>
<reference evidence="4 5" key="1">
    <citation type="submission" date="2020-06" db="EMBL/GenBank/DDBJ databases">
        <title>Interaction of electrochemicaly active bacteria, Geobacter bremensis R4 on different carbon anode.</title>
        <authorList>
            <person name="Meng L."/>
            <person name="Yoshida N."/>
        </authorList>
    </citation>
    <scope>NUCLEOTIDE SEQUENCE [LARGE SCALE GENOMIC DNA]</scope>
    <source>
        <strain evidence="4 5">R4</strain>
    </source>
</reference>
<keyword evidence="2" id="KW-0106">Calcium</keyword>
<dbReference type="RefSeq" id="WP_185242824.1">
    <property type="nucleotide sequence ID" value="NZ_AP023213.1"/>
</dbReference>
<accession>A0A6S6M106</accession>
<dbReference type="GO" id="GO:0046872">
    <property type="term" value="F:metal ion binding"/>
    <property type="evidence" value="ECO:0007669"/>
    <property type="project" value="UniProtKB-KW"/>
</dbReference>
<keyword evidence="1" id="KW-0479">Metal-binding</keyword>
<evidence type="ECO:0000256" key="1">
    <source>
        <dbReference type="ARBA" id="ARBA00022723"/>
    </source>
</evidence>
<keyword evidence="5" id="KW-1185">Reference proteome</keyword>
<dbReference type="EMBL" id="AP023213">
    <property type="protein sequence ID" value="BCG48007.1"/>
    <property type="molecule type" value="Genomic_DNA"/>
</dbReference>
<dbReference type="KEGG" id="gbn:GEOBRER4_27570"/>
<dbReference type="Pfam" id="PF05567">
    <property type="entry name" value="T4P_PilY1"/>
    <property type="match status" value="1"/>
</dbReference>
<name>A0A6S6M106_9BACT</name>
<organism evidence="4 5">
    <name type="scientific">Citrifermentans bremense</name>
    <dbReference type="NCBI Taxonomy" id="60035"/>
    <lineage>
        <taxon>Bacteria</taxon>
        <taxon>Pseudomonadati</taxon>
        <taxon>Thermodesulfobacteriota</taxon>
        <taxon>Desulfuromonadia</taxon>
        <taxon>Geobacterales</taxon>
        <taxon>Geobacteraceae</taxon>
        <taxon>Citrifermentans</taxon>
    </lineage>
</organism>
<evidence type="ECO:0000259" key="3">
    <source>
        <dbReference type="Pfam" id="PF05567"/>
    </source>
</evidence>
<gene>
    <name evidence="4" type="ORF">GEOBRER4_n2872</name>
</gene>
<evidence type="ECO:0000313" key="4">
    <source>
        <dbReference type="EMBL" id="BCG48007.1"/>
    </source>
</evidence>
<dbReference type="Proteomes" id="UP000515472">
    <property type="component" value="Chromosome"/>
</dbReference>
<protein>
    <submittedName>
        <fullName evidence="4">Type IV fimbrial biogenesis protein PilY1</fullName>
    </submittedName>
</protein>